<comment type="caution">
    <text evidence="3">The sequence shown here is derived from an EMBL/GenBank/DDBJ whole genome shotgun (WGS) entry which is preliminary data.</text>
</comment>
<keyword evidence="2" id="KW-0812">Transmembrane</keyword>
<dbReference type="InParanoid" id="A0A1Z5JIW3"/>
<dbReference type="Proteomes" id="UP000198406">
    <property type="component" value="Unassembled WGS sequence"/>
</dbReference>
<reference evidence="3 4" key="1">
    <citation type="journal article" date="2015" name="Plant Cell">
        <title>Oil accumulation by the oleaginous diatom Fistulifera solaris as revealed by the genome and transcriptome.</title>
        <authorList>
            <person name="Tanaka T."/>
            <person name="Maeda Y."/>
            <person name="Veluchamy A."/>
            <person name="Tanaka M."/>
            <person name="Abida H."/>
            <person name="Marechal E."/>
            <person name="Bowler C."/>
            <person name="Muto M."/>
            <person name="Sunaga Y."/>
            <person name="Tanaka M."/>
            <person name="Yoshino T."/>
            <person name="Taniguchi T."/>
            <person name="Fukuda Y."/>
            <person name="Nemoto M."/>
            <person name="Matsumoto M."/>
            <person name="Wong P.S."/>
            <person name="Aburatani S."/>
            <person name="Fujibuchi W."/>
        </authorList>
    </citation>
    <scope>NUCLEOTIDE SEQUENCE [LARGE SCALE GENOMIC DNA]</scope>
    <source>
        <strain evidence="3 4">JPCC DA0580</strain>
    </source>
</reference>
<feature type="transmembrane region" description="Helical" evidence="2">
    <location>
        <begin position="325"/>
        <end position="349"/>
    </location>
</feature>
<evidence type="ECO:0008006" key="5">
    <source>
        <dbReference type="Google" id="ProtNLM"/>
    </source>
</evidence>
<feature type="transmembrane region" description="Helical" evidence="2">
    <location>
        <begin position="289"/>
        <end position="313"/>
    </location>
</feature>
<feature type="transmembrane region" description="Helical" evidence="2">
    <location>
        <begin position="265"/>
        <end position="282"/>
    </location>
</feature>
<feature type="transmembrane region" description="Helical" evidence="2">
    <location>
        <begin position="458"/>
        <end position="477"/>
    </location>
</feature>
<organism evidence="3 4">
    <name type="scientific">Fistulifera solaris</name>
    <name type="common">Oleaginous diatom</name>
    <dbReference type="NCBI Taxonomy" id="1519565"/>
    <lineage>
        <taxon>Eukaryota</taxon>
        <taxon>Sar</taxon>
        <taxon>Stramenopiles</taxon>
        <taxon>Ochrophyta</taxon>
        <taxon>Bacillariophyta</taxon>
        <taxon>Bacillariophyceae</taxon>
        <taxon>Bacillariophycidae</taxon>
        <taxon>Naviculales</taxon>
        <taxon>Naviculaceae</taxon>
        <taxon>Fistulifera</taxon>
    </lineage>
</organism>
<feature type="compositionally biased region" description="Polar residues" evidence="1">
    <location>
        <begin position="8"/>
        <end position="20"/>
    </location>
</feature>
<keyword evidence="2" id="KW-0472">Membrane</keyword>
<evidence type="ECO:0000313" key="3">
    <source>
        <dbReference type="EMBL" id="GAX13701.1"/>
    </source>
</evidence>
<evidence type="ECO:0000256" key="1">
    <source>
        <dbReference type="SAM" id="MobiDB-lite"/>
    </source>
</evidence>
<protein>
    <recommendedName>
        <fullName evidence="5">Intimal thickness related receptor IRP domain-containing protein</fullName>
    </recommendedName>
</protein>
<gene>
    <name evidence="3" type="ORF">FisN_2Hh551</name>
</gene>
<sequence length="507" mass="56889">MNAKRELSTFSTHSIRSNPYQVGGNEGTRTMRYPSIAKRILITGLAFMLSAPGVLATQQTINRELDPDDTERFLFSVSQAIQAPGTIDLSQLVFSNMNRNPYYYSQATDDAYNVNENNNEEDYRSSETSVEVALLYGGSAVTQSSGADSICNLQQLGIGKYSEEDGTNYRCCTADAINAGVCAEKGRLVVDDTVFSGQWFDIVSTSNNDNTYTINNPIRYVKQSGVYTVVLANCNQDGIPILTKGELRFRSRYGYLPNSDWKVSWIAHVFTFTTASILAWFCRQNVRRSIVTIQISAIAMASVQSVVLSLYYVKYNVTGVRPDTLYHIYLTFNVLALGLVNAFMVLAAFGWRCLEKVYTSIPLHSICLLGGLCAAILCLLPISGNHFLVGEFLRVAFASWALQVNMTTLHKLRHKDEELFRRWSFMRALFVLFICLSCLVCFFYLFSAKKNDATQQCFLTIQQFMNLAMIVALGYLVRPHNEALLYGNNGMDNDSQEIDCYKRGIDP</sequence>
<feature type="transmembrane region" description="Helical" evidence="2">
    <location>
        <begin position="428"/>
        <end position="446"/>
    </location>
</feature>
<dbReference type="AlphaFoldDB" id="A0A1Z5JIW3"/>
<keyword evidence="4" id="KW-1185">Reference proteome</keyword>
<proteinExistence type="predicted"/>
<evidence type="ECO:0000313" key="4">
    <source>
        <dbReference type="Proteomes" id="UP000198406"/>
    </source>
</evidence>
<dbReference type="EMBL" id="BDSP01000072">
    <property type="protein sequence ID" value="GAX13701.1"/>
    <property type="molecule type" value="Genomic_DNA"/>
</dbReference>
<evidence type="ECO:0000256" key="2">
    <source>
        <dbReference type="SAM" id="Phobius"/>
    </source>
</evidence>
<feature type="transmembrane region" description="Helical" evidence="2">
    <location>
        <begin position="361"/>
        <end position="382"/>
    </location>
</feature>
<accession>A0A1Z5JIW3</accession>
<feature type="region of interest" description="Disordered" evidence="1">
    <location>
        <begin position="1"/>
        <end position="26"/>
    </location>
</feature>
<name>A0A1Z5JIW3_FISSO</name>
<keyword evidence="2" id="KW-1133">Transmembrane helix</keyword>